<evidence type="ECO:0000313" key="2">
    <source>
        <dbReference type="Proteomes" id="UP000295781"/>
    </source>
</evidence>
<dbReference type="Proteomes" id="UP000295781">
    <property type="component" value="Chromosome"/>
</dbReference>
<name>A0A4P2Q7Y1_SORCE</name>
<accession>A0A4P2Q7Y1</accession>
<reference evidence="1 2" key="1">
    <citation type="submission" date="2015-09" db="EMBL/GenBank/DDBJ databases">
        <title>Sorangium comparison.</title>
        <authorList>
            <person name="Zaburannyi N."/>
            <person name="Bunk B."/>
            <person name="Overmann J."/>
            <person name="Mueller R."/>
        </authorList>
    </citation>
    <scope>NUCLEOTIDE SEQUENCE [LARGE SCALE GENOMIC DNA]</scope>
    <source>
        <strain evidence="1 2">So ceGT47</strain>
    </source>
</reference>
<evidence type="ECO:0000313" key="1">
    <source>
        <dbReference type="EMBL" id="AUX25258.1"/>
    </source>
</evidence>
<dbReference type="RefSeq" id="WP_242515328.1">
    <property type="nucleotide sequence ID" value="NZ_CP012670.1"/>
</dbReference>
<protein>
    <submittedName>
        <fullName evidence="1">Uncharacterized protein</fullName>
    </submittedName>
</protein>
<sequence>MDGRARSRGRALLILSVAAAHLVCVVLGALQVDLQSAGRLGRAVAYYGALSGADSGYNFFAPEVNALPSATFQIADAGGAARADVLESGANHEADLRVRSIISLFLLADDEALRRSLVASWAGKMFARHPGAESVVVRLEICDLPSMQGYRDGARPSWDLLYQAKLVTKSGLRASSPRRDGGAP</sequence>
<dbReference type="EMBL" id="CP012670">
    <property type="protein sequence ID" value="AUX25258.1"/>
    <property type="molecule type" value="Genomic_DNA"/>
</dbReference>
<organism evidence="1 2">
    <name type="scientific">Sorangium cellulosum</name>
    <name type="common">Polyangium cellulosum</name>
    <dbReference type="NCBI Taxonomy" id="56"/>
    <lineage>
        <taxon>Bacteria</taxon>
        <taxon>Pseudomonadati</taxon>
        <taxon>Myxococcota</taxon>
        <taxon>Polyangia</taxon>
        <taxon>Polyangiales</taxon>
        <taxon>Polyangiaceae</taxon>
        <taxon>Sorangium</taxon>
    </lineage>
</organism>
<dbReference type="AlphaFoldDB" id="A0A4P2Q7Y1"/>
<gene>
    <name evidence="1" type="ORF">SOCEGT47_058020</name>
</gene>
<proteinExistence type="predicted"/>